<gene>
    <name evidence="1" type="ORF">FY550_01795</name>
</gene>
<proteinExistence type="predicted"/>
<reference evidence="1 2" key="1">
    <citation type="submission" date="2019-08" db="EMBL/GenBank/DDBJ databases">
        <title>Complete genome sequence of Kushneria sp. YCWA18, a halophilic phosphate-solubilizing bacterium isolated from Daqiao saltern in China.</title>
        <authorList>
            <person name="Du G.-X."/>
            <person name="Qu L.-Y."/>
        </authorList>
    </citation>
    <scope>NUCLEOTIDE SEQUENCE [LARGE SCALE GENOMIC DNA]</scope>
    <source>
        <strain evidence="1 2">YCWA18</strain>
    </source>
</reference>
<evidence type="ECO:0000313" key="2">
    <source>
        <dbReference type="Proteomes" id="UP000322553"/>
    </source>
</evidence>
<dbReference type="RefSeq" id="WP_070981140.1">
    <property type="nucleotide sequence ID" value="NZ_CP043420.1"/>
</dbReference>
<keyword evidence="2" id="KW-1185">Reference proteome</keyword>
<dbReference type="EMBL" id="CP043420">
    <property type="protein sequence ID" value="QEL09988.1"/>
    <property type="molecule type" value="Genomic_DNA"/>
</dbReference>
<organism evidence="1 2">
    <name type="scientific">Kushneria phosphatilytica</name>
    <dbReference type="NCBI Taxonomy" id="657387"/>
    <lineage>
        <taxon>Bacteria</taxon>
        <taxon>Pseudomonadati</taxon>
        <taxon>Pseudomonadota</taxon>
        <taxon>Gammaproteobacteria</taxon>
        <taxon>Oceanospirillales</taxon>
        <taxon>Halomonadaceae</taxon>
        <taxon>Kushneria</taxon>
    </lineage>
</organism>
<sequence length="82" mass="9575">MKKMLFACRWLSIFPLSVLIGMFAHQLLTDLQIFQAINMRYPEDHAFWIFLKAGALIMLVGFLVFQSQLILKSYMTPHHSSQ</sequence>
<accession>A0A1S1NL67</accession>
<protein>
    <submittedName>
        <fullName evidence="1">Uncharacterized protein</fullName>
    </submittedName>
</protein>
<dbReference type="Proteomes" id="UP000322553">
    <property type="component" value="Chromosome"/>
</dbReference>
<dbReference type="KEGG" id="kuy:FY550_01795"/>
<dbReference type="AlphaFoldDB" id="A0A1S1NL67"/>
<evidence type="ECO:0000313" key="1">
    <source>
        <dbReference type="EMBL" id="QEL09988.1"/>
    </source>
</evidence>
<name>A0A1S1NL67_9GAMM</name>